<reference evidence="2 3" key="1">
    <citation type="submission" date="2017-02" db="EMBL/GenBank/DDBJ databases">
        <title>Pseudoalteromonas ulvae TC14 Genome.</title>
        <authorList>
            <person name="Molmeret M."/>
        </authorList>
    </citation>
    <scope>NUCLEOTIDE SEQUENCE [LARGE SCALE GENOMIC DNA]</scope>
    <source>
        <strain evidence="2">TC14</strain>
    </source>
</reference>
<evidence type="ECO:0000256" key="1">
    <source>
        <dbReference type="SAM" id="MobiDB-lite"/>
    </source>
</evidence>
<evidence type="ECO:0000313" key="2">
    <source>
        <dbReference type="EMBL" id="OUL59553.1"/>
    </source>
</evidence>
<keyword evidence="3" id="KW-1185">Reference proteome</keyword>
<comment type="caution">
    <text evidence="2">The sequence shown here is derived from an EMBL/GenBank/DDBJ whole genome shotgun (WGS) entry which is preliminary data.</text>
</comment>
<accession>A0A244CV97</accession>
<evidence type="ECO:0000313" key="3">
    <source>
        <dbReference type="Proteomes" id="UP000194841"/>
    </source>
</evidence>
<sequence length="88" mass="9569">MNTFALYMALSLSPLQSVVDTQSADLQIKQLVTNSLQQELTHNFSFTINTDPLLMPPLIEQSTATSKATTKINPNTQPTSAASSRLSD</sequence>
<organism evidence="2 3">
    <name type="scientific">Pseudoalteromonas ulvae</name>
    <dbReference type="NCBI Taxonomy" id="107327"/>
    <lineage>
        <taxon>Bacteria</taxon>
        <taxon>Pseudomonadati</taxon>
        <taxon>Pseudomonadota</taxon>
        <taxon>Gammaproteobacteria</taxon>
        <taxon>Alteromonadales</taxon>
        <taxon>Pseudoalteromonadaceae</taxon>
        <taxon>Pseudoalteromonas</taxon>
    </lineage>
</organism>
<dbReference type="RefSeq" id="WP_086742943.1">
    <property type="nucleotide sequence ID" value="NZ_MWPV01000001.1"/>
</dbReference>
<dbReference type="EMBL" id="MWPV01000001">
    <property type="protein sequence ID" value="OUL59553.1"/>
    <property type="molecule type" value="Genomic_DNA"/>
</dbReference>
<protein>
    <submittedName>
        <fullName evidence="2">Uncharacterized protein</fullName>
    </submittedName>
</protein>
<name>A0A244CV97_PSEDV</name>
<dbReference type="Proteomes" id="UP000194841">
    <property type="component" value="Unassembled WGS sequence"/>
</dbReference>
<proteinExistence type="predicted"/>
<feature type="region of interest" description="Disordered" evidence="1">
    <location>
        <begin position="62"/>
        <end position="88"/>
    </location>
</feature>
<dbReference type="AlphaFoldDB" id="A0A244CV97"/>
<gene>
    <name evidence="2" type="ORF">B1199_04665</name>
</gene>